<dbReference type="Proteomes" id="UP000006786">
    <property type="component" value="Unassembled WGS sequence"/>
</dbReference>
<dbReference type="AlphaFoldDB" id="K2MD31"/>
<dbReference type="Gene3D" id="3.20.20.120">
    <property type="entry name" value="Enolase-like C-terminal domain"/>
    <property type="match status" value="1"/>
</dbReference>
<dbReference type="InterPro" id="IPR013342">
    <property type="entry name" value="Mandelate_racemase_C"/>
</dbReference>
<dbReference type="EMBL" id="AMRM01000012">
    <property type="protein sequence ID" value="EKF18635.1"/>
    <property type="molecule type" value="Genomic_DNA"/>
</dbReference>
<dbReference type="GO" id="GO:0003824">
    <property type="term" value="F:catalytic activity"/>
    <property type="evidence" value="ECO:0007669"/>
    <property type="project" value="UniProtKB-ARBA"/>
</dbReference>
<protein>
    <submittedName>
        <fullName evidence="2">Mandelate racemase/muconate lactonizing protein</fullName>
    </submittedName>
</protein>
<proteinExistence type="predicted"/>
<dbReference type="InterPro" id="IPR013341">
    <property type="entry name" value="Mandelate_racemase_N_dom"/>
</dbReference>
<dbReference type="InterPro" id="IPR036849">
    <property type="entry name" value="Enolase-like_C_sf"/>
</dbReference>
<gene>
    <name evidence="2" type="ORF">NA2_12084</name>
</gene>
<dbReference type="InterPro" id="IPR029065">
    <property type="entry name" value="Enolase_C-like"/>
</dbReference>
<name>K2MD31_9HYPH</name>
<accession>K2MD31</accession>
<dbReference type="SUPFAM" id="SSF54826">
    <property type="entry name" value="Enolase N-terminal domain-like"/>
    <property type="match status" value="1"/>
</dbReference>
<evidence type="ECO:0000313" key="2">
    <source>
        <dbReference type="EMBL" id="EKF18635.1"/>
    </source>
</evidence>
<dbReference type="Pfam" id="PF13378">
    <property type="entry name" value="MR_MLE_C"/>
    <property type="match status" value="1"/>
</dbReference>
<sequence>MKIEAVDLFYLSMPEITDEADGSQDALLVRVSGGGLIGWGECEAAPLPSIAAFVCPKSHGVCRPVGESVLGQTLETPADIARISALVGYNSMDLLQAPHTLSGIEMALWDLLGKKRGEPVWRLLGYRQALRKTPYASLLFGETPDITLERARAARRDGFSAAKFGWGPVGRGEVAADADHFAAAREGLDWDAHLMVDVGQIFGEDIDAAAARLQPLDDAGALWFEEPFDAGAFEAYAALAARGAQVRVAGGEAAHNVHMAQHLIDYGGIGFVQIDCGRIGGIGPAKKVADMAVARGVTYVNHTFTSHLALSASMQPFAGLSESHICEYPAAPKQLAEQITANHIRLDGDGLIAAPDAPGLGMEIDPARLVPYLVETEIRVKGRVLYATPTL</sequence>
<dbReference type="SMART" id="SM00922">
    <property type="entry name" value="MR_MLE"/>
    <property type="match status" value="1"/>
</dbReference>
<dbReference type="CDD" id="cd03316">
    <property type="entry name" value="MR_like"/>
    <property type="match status" value="1"/>
</dbReference>
<keyword evidence="3" id="KW-1185">Reference proteome</keyword>
<comment type="caution">
    <text evidence="2">The sequence shown here is derived from an EMBL/GenBank/DDBJ whole genome shotgun (WGS) entry which is preliminary data.</text>
</comment>
<organism evidence="2 3">
    <name type="scientific">Nitratireductor pacificus pht-3B</name>
    <dbReference type="NCBI Taxonomy" id="391937"/>
    <lineage>
        <taxon>Bacteria</taxon>
        <taxon>Pseudomonadati</taxon>
        <taxon>Pseudomonadota</taxon>
        <taxon>Alphaproteobacteria</taxon>
        <taxon>Hyphomicrobiales</taxon>
        <taxon>Phyllobacteriaceae</taxon>
        <taxon>Nitratireductor</taxon>
    </lineage>
</organism>
<dbReference type="SFLD" id="SFLDS00001">
    <property type="entry name" value="Enolase"/>
    <property type="match status" value="1"/>
</dbReference>
<dbReference type="eggNOG" id="COG4948">
    <property type="taxonomic scope" value="Bacteria"/>
</dbReference>
<dbReference type="RefSeq" id="WP_008597193.1">
    <property type="nucleotide sequence ID" value="NZ_AMRM01000012.1"/>
</dbReference>
<dbReference type="PATRIC" id="fig|391937.3.peg.2483"/>
<dbReference type="InterPro" id="IPR029017">
    <property type="entry name" value="Enolase-like_N"/>
</dbReference>
<reference evidence="2 3" key="1">
    <citation type="journal article" date="2012" name="J. Bacteriol.">
        <title>Genome Sequence of Nitratireductor pacificus Type Strain pht-3B.</title>
        <authorList>
            <person name="Lai Q."/>
            <person name="Li G."/>
            <person name="Shao Z."/>
        </authorList>
    </citation>
    <scope>NUCLEOTIDE SEQUENCE [LARGE SCALE GENOMIC DNA]</scope>
    <source>
        <strain evidence="3">pht-3B</strain>
    </source>
</reference>
<dbReference type="InterPro" id="IPR034593">
    <property type="entry name" value="DgoD-like"/>
</dbReference>
<dbReference type="OrthoDB" id="9802699at2"/>
<feature type="domain" description="Mandelate racemase/muconate lactonizing enzyme C-terminal" evidence="1">
    <location>
        <begin position="144"/>
        <end position="246"/>
    </location>
</feature>
<evidence type="ECO:0000313" key="3">
    <source>
        <dbReference type="Proteomes" id="UP000006786"/>
    </source>
</evidence>
<dbReference type="STRING" id="391937.NA2_12084"/>
<dbReference type="SUPFAM" id="SSF51604">
    <property type="entry name" value="Enolase C-terminal domain-like"/>
    <property type="match status" value="1"/>
</dbReference>
<dbReference type="Pfam" id="PF02746">
    <property type="entry name" value="MR_MLE_N"/>
    <property type="match status" value="1"/>
</dbReference>
<evidence type="ECO:0000259" key="1">
    <source>
        <dbReference type="SMART" id="SM00922"/>
    </source>
</evidence>
<dbReference type="Gene3D" id="3.30.390.10">
    <property type="entry name" value="Enolase-like, N-terminal domain"/>
    <property type="match status" value="1"/>
</dbReference>
<dbReference type="SFLD" id="SFLDG00179">
    <property type="entry name" value="mandelate_racemase"/>
    <property type="match status" value="1"/>
</dbReference>
<dbReference type="PANTHER" id="PTHR48080">
    <property type="entry name" value="D-GALACTONATE DEHYDRATASE-RELATED"/>
    <property type="match status" value="1"/>
</dbReference>